<dbReference type="GO" id="GO:0008757">
    <property type="term" value="F:S-adenosylmethionine-dependent methyltransferase activity"/>
    <property type="evidence" value="ECO:0007669"/>
    <property type="project" value="InterPro"/>
</dbReference>
<dbReference type="EMBL" id="PFGP01000122">
    <property type="protein sequence ID" value="PIW66070.1"/>
    <property type="molecule type" value="Genomic_DNA"/>
</dbReference>
<dbReference type="CDD" id="cd02440">
    <property type="entry name" value="AdoMet_MTases"/>
    <property type="match status" value="1"/>
</dbReference>
<accession>A0A2J0LJ51</accession>
<sequence>MEDIKKKVQSWWDGSPCCSRIASAPRGTKEFYEQVDLYKDTYEPFTNIVADYASWKGKRVLEIGCGIGKDFSRFVAGGAIATAIDMSIESLKLTKERLKVFGLNGKLCMADAENLPFKNNVFDLVFSWGVLHHTPNTQKAISEAHRCAKPGGKAIIMLYKKYSLFSLHCLLLYCRRRKDYASRDESLAAFTDGEGNPLSKVY</sequence>
<evidence type="ECO:0000259" key="1">
    <source>
        <dbReference type="Pfam" id="PF08241"/>
    </source>
</evidence>
<dbReference type="Proteomes" id="UP000231267">
    <property type="component" value="Unassembled WGS sequence"/>
</dbReference>
<dbReference type="InterPro" id="IPR013216">
    <property type="entry name" value="Methyltransf_11"/>
</dbReference>
<dbReference type="AlphaFoldDB" id="A0A2J0LJ51"/>
<feature type="non-terminal residue" evidence="2">
    <location>
        <position position="202"/>
    </location>
</feature>
<dbReference type="SUPFAM" id="SSF53335">
    <property type="entry name" value="S-adenosyl-L-methionine-dependent methyltransferases"/>
    <property type="match status" value="1"/>
</dbReference>
<dbReference type="InterPro" id="IPR029063">
    <property type="entry name" value="SAM-dependent_MTases_sf"/>
</dbReference>
<name>A0A2J0LJ51_9BACT</name>
<comment type="caution">
    <text evidence="2">The sequence shown here is derived from an EMBL/GenBank/DDBJ whole genome shotgun (WGS) entry which is preliminary data.</text>
</comment>
<feature type="domain" description="Methyltransferase type 11" evidence="1">
    <location>
        <begin position="61"/>
        <end position="156"/>
    </location>
</feature>
<evidence type="ECO:0000313" key="3">
    <source>
        <dbReference type="Proteomes" id="UP000231267"/>
    </source>
</evidence>
<evidence type="ECO:0000313" key="2">
    <source>
        <dbReference type="EMBL" id="PIW66070.1"/>
    </source>
</evidence>
<reference evidence="2 3" key="1">
    <citation type="submission" date="2017-09" db="EMBL/GenBank/DDBJ databases">
        <title>Depth-based differentiation of microbial function through sediment-hosted aquifers and enrichment of novel symbionts in the deep terrestrial subsurface.</title>
        <authorList>
            <person name="Probst A.J."/>
            <person name="Ladd B."/>
            <person name="Jarett J.K."/>
            <person name="Geller-Mcgrath D.E."/>
            <person name="Sieber C.M."/>
            <person name="Emerson J.B."/>
            <person name="Anantharaman K."/>
            <person name="Thomas B.C."/>
            <person name="Malmstrom R."/>
            <person name="Stieglmeier M."/>
            <person name="Klingl A."/>
            <person name="Woyke T."/>
            <person name="Ryan C.M."/>
            <person name="Banfield J.F."/>
        </authorList>
    </citation>
    <scope>NUCLEOTIDE SEQUENCE [LARGE SCALE GENOMIC DNA]</scope>
    <source>
        <strain evidence="2">CG12_big_fil_rev_8_21_14_0_65_43_15</strain>
    </source>
</reference>
<gene>
    <name evidence="2" type="ORF">COW11_05215</name>
</gene>
<dbReference type="Pfam" id="PF08241">
    <property type="entry name" value="Methyltransf_11"/>
    <property type="match status" value="1"/>
</dbReference>
<dbReference type="Gene3D" id="3.40.50.150">
    <property type="entry name" value="Vaccinia Virus protein VP39"/>
    <property type="match status" value="1"/>
</dbReference>
<proteinExistence type="predicted"/>
<dbReference type="PANTHER" id="PTHR43591">
    <property type="entry name" value="METHYLTRANSFERASE"/>
    <property type="match status" value="1"/>
</dbReference>
<protein>
    <recommendedName>
        <fullName evidence="1">Methyltransferase type 11 domain-containing protein</fullName>
    </recommendedName>
</protein>
<organism evidence="2 3">
    <name type="scientific">Candidatus Taenaricola geysiri</name>
    <dbReference type="NCBI Taxonomy" id="1974752"/>
    <lineage>
        <taxon>Bacteria</taxon>
        <taxon>Pseudomonadati</taxon>
        <taxon>Candidatus Omnitrophota</taxon>
        <taxon>Candidatus Taenaricola</taxon>
    </lineage>
</organism>